<organism evidence="1 2">
    <name type="scientific">Anaerostipes rhamnosivorans</name>
    <dbReference type="NCBI Taxonomy" id="1229621"/>
    <lineage>
        <taxon>Bacteria</taxon>
        <taxon>Bacillati</taxon>
        <taxon>Bacillota</taxon>
        <taxon>Clostridia</taxon>
        <taxon>Lachnospirales</taxon>
        <taxon>Lachnospiraceae</taxon>
        <taxon>Anaerostipes</taxon>
    </lineage>
</organism>
<gene>
    <name evidence="1" type="ORF">AR1Y2_3417</name>
</gene>
<proteinExistence type="predicted"/>
<dbReference type="Proteomes" id="UP000298653">
    <property type="component" value="Chromosome"/>
</dbReference>
<name>A0A4P8IIH9_9FIRM</name>
<protein>
    <submittedName>
        <fullName evidence="1">Uncharacterized protein</fullName>
    </submittedName>
</protein>
<dbReference type="KEGG" id="arf:AR1Y2_3417"/>
<evidence type="ECO:0000313" key="2">
    <source>
        <dbReference type="Proteomes" id="UP000298653"/>
    </source>
</evidence>
<reference evidence="1 2" key="1">
    <citation type="submission" date="2019-05" db="EMBL/GenBank/DDBJ databases">
        <title>Complete genome sequencing of Anaerostipes rhamnosivorans.</title>
        <authorList>
            <person name="Bui T.P.N."/>
            <person name="de Vos W.M."/>
        </authorList>
    </citation>
    <scope>NUCLEOTIDE SEQUENCE [LARGE SCALE GENOMIC DNA]</scope>
    <source>
        <strain evidence="1 2">1y2</strain>
    </source>
</reference>
<keyword evidence="2" id="KW-1185">Reference proteome</keyword>
<sequence>MPLSLNIVADIGVKVTASEYIHYFCSFAGPDLWYYTAEMV</sequence>
<dbReference type="AlphaFoldDB" id="A0A4P8IIH9"/>
<accession>A0A4P8IIH9</accession>
<dbReference type="EMBL" id="CP040058">
    <property type="protein sequence ID" value="QCP36871.1"/>
    <property type="molecule type" value="Genomic_DNA"/>
</dbReference>
<evidence type="ECO:0000313" key="1">
    <source>
        <dbReference type="EMBL" id="QCP36871.1"/>
    </source>
</evidence>